<dbReference type="PIRSF" id="PIRSF001221">
    <property type="entry name" value="Amidase_fungi"/>
    <property type="match status" value="1"/>
</dbReference>
<feature type="binding site" evidence="6">
    <location>
        <position position="186"/>
    </location>
    <ligand>
        <name>substrate</name>
    </ligand>
</feature>
<evidence type="ECO:0000313" key="9">
    <source>
        <dbReference type="Proteomes" id="UP000184267"/>
    </source>
</evidence>
<evidence type="ECO:0000313" key="8">
    <source>
        <dbReference type="EMBL" id="OJT12946.1"/>
    </source>
</evidence>
<feature type="active site" description="Charge relay system" evidence="5">
    <location>
        <position position="137"/>
    </location>
</feature>
<dbReference type="AlphaFoldDB" id="A0A1M2VZI7"/>
<dbReference type="InterPro" id="IPR036928">
    <property type="entry name" value="AS_sf"/>
</dbReference>
<dbReference type="InterPro" id="IPR020556">
    <property type="entry name" value="Amidase_CS"/>
</dbReference>
<evidence type="ECO:0000256" key="5">
    <source>
        <dbReference type="PIRSR" id="PIRSR001221-1"/>
    </source>
</evidence>
<dbReference type="PROSITE" id="PS00571">
    <property type="entry name" value="AMIDASES"/>
    <property type="match status" value="1"/>
</dbReference>
<dbReference type="SUPFAM" id="SSF75304">
    <property type="entry name" value="Amidase signature (AS) enzymes"/>
    <property type="match status" value="1"/>
</dbReference>
<evidence type="ECO:0000259" key="7">
    <source>
        <dbReference type="Pfam" id="PF01425"/>
    </source>
</evidence>
<proteinExistence type="inferred from homology"/>
<dbReference type="Proteomes" id="UP000184267">
    <property type="component" value="Unassembled WGS sequence"/>
</dbReference>
<dbReference type="InterPro" id="IPR023631">
    <property type="entry name" value="Amidase_dom"/>
</dbReference>
<dbReference type="PANTHER" id="PTHR46072:SF2">
    <property type="entry name" value="AMIDASE (EUROFUNG)"/>
    <property type="match status" value="1"/>
</dbReference>
<dbReference type="Gene3D" id="3.90.1300.10">
    <property type="entry name" value="Amidase signature (AS) domain"/>
    <property type="match status" value="1"/>
</dbReference>
<reference evidence="8 9" key="1">
    <citation type="submission" date="2016-10" db="EMBL/GenBank/DDBJ databases">
        <title>Genome sequence of the basidiomycete white-rot fungus Trametes pubescens.</title>
        <authorList>
            <person name="Makela M.R."/>
            <person name="Granchi Z."/>
            <person name="Peng M."/>
            <person name="De Vries R.P."/>
            <person name="Grigoriev I."/>
            <person name="Riley R."/>
            <person name="Hilden K."/>
        </authorList>
    </citation>
    <scope>NUCLEOTIDE SEQUENCE [LARGE SCALE GENOMIC DNA]</scope>
    <source>
        <strain evidence="8 9">FBCC735</strain>
    </source>
</reference>
<comment type="catalytic activity">
    <reaction evidence="1">
        <text>a monocarboxylic acid amide + H2O = a monocarboxylate + NH4(+)</text>
        <dbReference type="Rhea" id="RHEA:12020"/>
        <dbReference type="ChEBI" id="CHEBI:15377"/>
        <dbReference type="ChEBI" id="CHEBI:28938"/>
        <dbReference type="ChEBI" id="CHEBI:35757"/>
        <dbReference type="ChEBI" id="CHEBI:83628"/>
        <dbReference type="EC" id="3.5.1.4"/>
    </reaction>
</comment>
<gene>
    <name evidence="8" type="ORF">TRAPUB_10511</name>
</gene>
<keyword evidence="4" id="KW-0378">Hydrolase</keyword>
<dbReference type="EMBL" id="MNAD01000443">
    <property type="protein sequence ID" value="OJT12946.1"/>
    <property type="molecule type" value="Genomic_DNA"/>
</dbReference>
<feature type="active site" description="Acyl-ester intermediate" evidence="5">
    <location>
        <position position="236"/>
    </location>
</feature>
<feature type="binding site" evidence="6">
    <location>
        <begin position="233"/>
        <end position="236"/>
    </location>
    <ligand>
        <name>substrate</name>
    </ligand>
</feature>
<dbReference type="OMA" id="WIISPVP"/>
<evidence type="ECO:0000256" key="6">
    <source>
        <dbReference type="PIRSR" id="PIRSR001221-2"/>
    </source>
</evidence>
<organism evidence="8 9">
    <name type="scientific">Trametes pubescens</name>
    <name type="common">White-rot fungus</name>
    <dbReference type="NCBI Taxonomy" id="154538"/>
    <lineage>
        <taxon>Eukaryota</taxon>
        <taxon>Fungi</taxon>
        <taxon>Dikarya</taxon>
        <taxon>Basidiomycota</taxon>
        <taxon>Agaricomycotina</taxon>
        <taxon>Agaricomycetes</taxon>
        <taxon>Polyporales</taxon>
        <taxon>Polyporaceae</taxon>
        <taxon>Trametes</taxon>
    </lineage>
</organism>
<protein>
    <recommendedName>
        <fullName evidence="3">amidase</fullName>
        <ecNumber evidence="3">3.5.1.4</ecNumber>
    </recommendedName>
</protein>
<keyword evidence="9" id="KW-1185">Reference proteome</keyword>
<comment type="similarity">
    <text evidence="2">Belongs to the amidase family.</text>
</comment>
<comment type="caution">
    <text evidence="8">The sequence shown here is derived from an EMBL/GenBank/DDBJ whole genome shotgun (WGS) entry which is preliminary data.</text>
</comment>
<name>A0A1M2VZI7_TRAPU</name>
<evidence type="ECO:0000256" key="3">
    <source>
        <dbReference type="ARBA" id="ARBA00012922"/>
    </source>
</evidence>
<accession>A0A1M2VZI7</accession>
<evidence type="ECO:0000256" key="1">
    <source>
        <dbReference type="ARBA" id="ARBA00001311"/>
    </source>
</evidence>
<dbReference type="GO" id="GO:0004040">
    <property type="term" value="F:amidase activity"/>
    <property type="evidence" value="ECO:0007669"/>
    <property type="project" value="UniProtKB-EC"/>
</dbReference>
<dbReference type="Pfam" id="PF01425">
    <property type="entry name" value="Amidase"/>
    <property type="match status" value="1"/>
</dbReference>
<dbReference type="STRING" id="154538.A0A1M2VZI7"/>
<evidence type="ECO:0000256" key="2">
    <source>
        <dbReference type="ARBA" id="ARBA00009199"/>
    </source>
</evidence>
<evidence type="ECO:0000256" key="4">
    <source>
        <dbReference type="ARBA" id="ARBA00022801"/>
    </source>
</evidence>
<dbReference type="OrthoDB" id="6428749at2759"/>
<feature type="active site" description="Charge relay system" evidence="5">
    <location>
        <position position="212"/>
    </location>
</feature>
<feature type="binding site" evidence="6">
    <location>
        <position position="212"/>
    </location>
    <ligand>
        <name>substrate</name>
    </ligand>
</feature>
<dbReference type="PANTHER" id="PTHR46072">
    <property type="entry name" value="AMIDASE-RELATED-RELATED"/>
    <property type="match status" value="1"/>
</dbReference>
<feature type="domain" description="Amidase" evidence="7">
    <location>
        <begin position="81"/>
        <end position="548"/>
    </location>
</feature>
<dbReference type="EC" id="3.5.1.4" evidence="3"/>
<sequence>MATAVASAAQWQEQVADKRKRLLASIPSEWIISPVPDDQPNVLDVPKTCGLLTDRELEITNTADVSLILRKLATAEWSAVEVTTAFSKRAVVAHQVVNCLTEVFVDRALQRAVELDAHLKEHGTVVGPLHGLPISLKDQFPVKGLETTMGYAAWIGKVAEDDAVLVKLLERAGAVLYVRTNVPQTLMWAETYNNVFGRTLNPYNRKLTPGGSSGGESSLISMHGSPLGVGTDIGGSIRVPSHFCGLYGFKPSSHRMPAYGIVNSLDGQESVPSAIGPLTVSLSGVTAFVRGVLDQEPWRYSPGTVPKPWSQDDYLLKNHDGGKKLCFGIMWDEGSVKPHPPVLRALSRTKQALEAAGHKVIEWKSLRHSEYIAVARAAWLADGSEDYNACLTTGEPLIHSMDPNADPHDIPDFRIPRKPLTAYQTWQLHKERRELRKAHLDRWEATISESGTGRPIDAIICPPAPYTAVPHGQTRSSIYTVIWNALDSPSLIIPVTKVDAQVDVMPAREEFWSAEDKLIHGMYDVKLYEGLPVGVQIIGPTLQEEVVLGVGEVIEAALKNH</sequence>